<evidence type="ECO:0000256" key="2">
    <source>
        <dbReference type="ARBA" id="ARBA00022475"/>
    </source>
</evidence>
<evidence type="ECO:0000256" key="3">
    <source>
        <dbReference type="ARBA" id="ARBA00022692"/>
    </source>
</evidence>
<keyword evidence="9" id="KW-1185">Reference proteome</keyword>
<reference evidence="8 9" key="1">
    <citation type="submission" date="2017-03" db="EMBL/GenBank/DDBJ databases">
        <title>Genome sequencing of Shewanella japonica KCTC 22435.</title>
        <authorList>
            <person name="Kim K.M."/>
        </authorList>
    </citation>
    <scope>NUCLEOTIDE SEQUENCE [LARGE SCALE GENOMIC DNA]</scope>
    <source>
        <strain evidence="8 9">KCTC 22435</strain>
    </source>
</reference>
<feature type="transmembrane region" description="Helical" evidence="7">
    <location>
        <begin position="156"/>
        <end position="175"/>
    </location>
</feature>
<name>A0ABN4YGN0_9GAMM</name>
<keyword evidence="3 7" id="KW-0812">Transmembrane</keyword>
<organism evidence="8 9">
    <name type="scientific">Shewanella japonica</name>
    <dbReference type="NCBI Taxonomy" id="93973"/>
    <lineage>
        <taxon>Bacteria</taxon>
        <taxon>Pseudomonadati</taxon>
        <taxon>Pseudomonadota</taxon>
        <taxon>Gammaproteobacteria</taxon>
        <taxon>Alteromonadales</taxon>
        <taxon>Shewanellaceae</taxon>
        <taxon>Shewanella</taxon>
    </lineage>
</organism>
<keyword evidence="5 7" id="KW-0472">Membrane</keyword>
<gene>
    <name evidence="8" type="ORF">SJ2017_1650</name>
</gene>
<keyword evidence="4 7" id="KW-1133">Transmembrane helix</keyword>
<evidence type="ECO:0000256" key="1">
    <source>
        <dbReference type="ARBA" id="ARBA00004651"/>
    </source>
</evidence>
<evidence type="ECO:0000256" key="4">
    <source>
        <dbReference type="ARBA" id="ARBA00022989"/>
    </source>
</evidence>
<dbReference type="InterPro" id="IPR001123">
    <property type="entry name" value="LeuE-type"/>
</dbReference>
<sequence length="240" mass="26214">MDFALLSTLAVVHSLALISPGPDFAIIVKTATQQPRRIALMCAFGISLAILIHSLLSLLGISLMIRQSEFAYFAVQIIGACYLAWMGFGALSSALSSFKKNTKNEEKNFSEPSSFEHETQDKAPNQPNNNDLEHLTFSSAKGFKIGLYTNLLNPKALIFFITIFTVLVTPQVTLATKVASASLLFTLSLCWFSFLAIILTKPQIQHKMAKGSLLIDAITGIIFMGVSITILTNLINQLIV</sequence>
<dbReference type="Proteomes" id="UP000191820">
    <property type="component" value="Chromosome"/>
</dbReference>
<evidence type="ECO:0000313" key="8">
    <source>
        <dbReference type="EMBL" id="ARD21963.1"/>
    </source>
</evidence>
<comment type="subcellular location">
    <subcellularLocation>
        <location evidence="1">Cell membrane</location>
        <topology evidence="1">Multi-pass membrane protein</topology>
    </subcellularLocation>
</comment>
<feature type="region of interest" description="Disordered" evidence="6">
    <location>
        <begin position="105"/>
        <end position="130"/>
    </location>
</feature>
<feature type="transmembrane region" description="Helical" evidence="7">
    <location>
        <begin position="6"/>
        <end position="26"/>
    </location>
</feature>
<feature type="transmembrane region" description="Helical" evidence="7">
    <location>
        <begin position="71"/>
        <end position="91"/>
    </location>
</feature>
<protein>
    <submittedName>
        <fullName evidence="8">Lysine transporter LysE</fullName>
    </submittedName>
</protein>
<feature type="compositionally biased region" description="Basic and acidic residues" evidence="6">
    <location>
        <begin position="105"/>
        <end position="121"/>
    </location>
</feature>
<evidence type="ECO:0000256" key="7">
    <source>
        <dbReference type="SAM" id="Phobius"/>
    </source>
</evidence>
<evidence type="ECO:0000256" key="6">
    <source>
        <dbReference type="SAM" id="MobiDB-lite"/>
    </source>
</evidence>
<proteinExistence type="predicted"/>
<evidence type="ECO:0000256" key="5">
    <source>
        <dbReference type="ARBA" id="ARBA00023136"/>
    </source>
</evidence>
<evidence type="ECO:0000313" key="9">
    <source>
        <dbReference type="Proteomes" id="UP000191820"/>
    </source>
</evidence>
<keyword evidence="2" id="KW-1003">Cell membrane</keyword>
<dbReference type="PANTHER" id="PTHR30086:SF17">
    <property type="entry name" value="LYSE FAMILY TRANSLOCATOR"/>
    <property type="match status" value="1"/>
</dbReference>
<dbReference type="Pfam" id="PF01810">
    <property type="entry name" value="LysE"/>
    <property type="match status" value="1"/>
</dbReference>
<dbReference type="PIRSF" id="PIRSF006324">
    <property type="entry name" value="LeuE"/>
    <property type="match status" value="1"/>
</dbReference>
<accession>A0ABN4YGN0</accession>
<dbReference type="EMBL" id="CP020472">
    <property type="protein sequence ID" value="ARD21963.1"/>
    <property type="molecule type" value="Genomic_DNA"/>
</dbReference>
<dbReference type="PANTHER" id="PTHR30086">
    <property type="entry name" value="ARGININE EXPORTER PROTEIN ARGO"/>
    <property type="match status" value="1"/>
</dbReference>
<dbReference type="RefSeq" id="WP_080915473.1">
    <property type="nucleotide sequence ID" value="NZ_CP020472.1"/>
</dbReference>
<feature type="transmembrane region" description="Helical" evidence="7">
    <location>
        <begin position="181"/>
        <end position="200"/>
    </location>
</feature>
<feature type="transmembrane region" description="Helical" evidence="7">
    <location>
        <begin position="38"/>
        <end position="65"/>
    </location>
</feature>
<feature type="transmembrane region" description="Helical" evidence="7">
    <location>
        <begin position="212"/>
        <end position="235"/>
    </location>
</feature>